<dbReference type="Pfam" id="PF14865">
    <property type="entry name" value="Macin"/>
    <property type="match status" value="1"/>
</dbReference>
<sequence length="122" mass="14041">MCMKCCFLLKCSQILVTLDRELTVCATDLPLQYFGQLTAMNKLTVSLIVAVVIVMCIPEVHTKWKDCYATWSRCSRWSSPLTGILWKTCNARCRQLKRNGGNCVRTRSKCPMSRKPYQCQCY</sequence>
<evidence type="ECO:0000256" key="4">
    <source>
        <dbReference type="ARBA" id="ARBA00023157"/>
    </source>
</evidence>
<evidence type="ECO:0000256" key="2">
    <source>
        <dbReference type="ARBA" id="ARBA00010366"/>
    </source>
</evidence>
<keyword evidence="3" id="KW-0964">Secreted</keyword>
<dbReference type="InterPro" id="IPR029230">
    <property type="entry name" value="Macin"/>
</dbReference>
<dbReference type="EMBL" id="HACG01019394">
    <property type="protein sequence ID" value="CEK66259.1"/>
    <property type="molecule type" value="Transcribed_RNA"/>
</dbReference>
<dbReference type="InterPro" id="IPR038456">
    <property type="entry name" value="Macin_sf"/>
</dbReference>
<organism evidence="5">
    <name type="scientific">Arion vulgaris</name>
    <dbReference type="NCBI Taxonomy" id="1028688"/>
    <lineage>
        <taxon>Eukaryota</taxon>
        <taxon>Metazoa</taxon>
        <taxon>Spiralia</taxon>
        <taxon>Lophotrochozoa</taxon>
        <taxon>Mollusca</taxon>
        <taxon>Gastropoda</taxon>
        <taxon>Heterobranchia</taxon>
        <taxon>Euthyneura</taxon>
        <taxon>Panpulmonata</taxon>
        <taxon>Eupulmonata</taxon>
        <taxon>Stylommatophora</taxon>
        <taxon>Helicina</taxon>
        <taxon>Arionoidea</taxon>
        <taxon>Arionidae</taxon>
        <taxon>Arion</taxon>
    </lineage>
</organism>
<comment type="similarity">
    <text evidence="2">Belongs to the macin family.</text>
</comment>
<reference evidence="5" key="1">
    <citation type="submission" date="2014-12" db="EMBL/GenBank/DDBJ databases">
        <title>Insight into the proteome of Arion vulgaris.</title>
        <authorList>
            <person name="Aradska J."/>
            <person name="Bulat T."/>
            <person name="Smidak R."/>
            <person name="Sarate P."/>
            <person name="Gangsoo J."/>
            <person name="Sialana F."/>
            <person name="Bilban M."/>
            <person name="Lubec G."/>
        </authorList>
    </citation>
    <scope>NUCLEOTIDE SEQUENCE</scope>
    <source>
        <tissue evidence="5">Skin</tissue>
    </source>
</reference>
<evidence type="ECO:0000313" key="5">
    <source>
        <dbReference type="EMBL" id="CEK66259.1"/>
    </source>
</evidence>
<dbReference type="Gene3D" id="3.30.30.100">
    <property type="match status" value="1"/>
</dbReference>
<accession>A0A0B6ZCE1</accession>
<keyword evidence="4" id="KW-1015">Disulfide bond</keyword>
<dbReference type="GO" id="GO:0005576">
    <property type="term" value="C:extracellular region"/>
    <property type="evidence" value="ECO:0007669"/>
    <property type="project" value="UniProtKB-SubCell"/>
</dbReference>
<protein>
    <submittedName>
        <fullName evidence="5">Uncharacterized protein</fullName>
    </submittedName>
</protein>
<gene>
    <name evidence="5" type="primary">ORF57918</name>
</gene>
<name>A0A0B6ZCE1_9EUPU</name>
<evidence type="ECO:0000256" key="1">
    <source>
        <dbReference type="ARBA" id="ARBA00004613"/>
    </source>
</evidence>
<evidence type="ECO:0000256" key="3">
    <source>
        <dbReference type="ARBA" id="ARBA00022525"/>
    </source>
</evidence>
<proteinExistence type="inferred from homology"/>
<comment type="subcellular location">
    <subcellularLocation>
        <location evidence="1">Secreted</location>
    </subcellularLocation>
</comment>
<dbReference type="AlphaFoldDB" id="A0A0B6ZCE1"/>
<dbReference type="GO" id="GO:0006952">
    <property type="term" value="P:defense response"/>
    <property type="evidence" value="ECO:0007669"/>
    <property type="project" value="InterPro"/>
</dbReference>